<evidence type="ECO:0000313" key="3">
    <source>
        <dbReference type="Proteomes" id="UP000499080"/>
    </source>
</evidence>
<accession>A0A4Y2ANM1</accession>
<comment type="caution">
    <text evidence="2">The sequence shown here is derived from an EMBL/GenBank/DDBJ whole genome shotgun (WGS) entry which is preliminary data.</text>
</comment>
<evidence type="ECO:0000313" key="2">
    <source>
        <dbReference type="EMBL" id="GBL81388.1"/>
    </source>
</evidence>
<dbReference type="Proteomes" id="UP000499080">
    <property type="component" value="Unassembled WGS sequence"/>
</dbReference>
<sequence length="164" mass="19984">MNKSILLVWIQYFLKRERCNDVIFVLDVQSRKKWNFDIPDDSESRKELSDIIKKRYKKALRHISRDERRSPVLTGADPSIGWRTDLERDTLKEITGLHAINFKNETRYHEIFWRMYGDEIEELAEKRKNTYREELEESMEQRLKHIEFYLNTVADYMEKFDAET</sequence>
<keyword evidence="3" id="KW-1185">Reference proteome</keyword>
<protein>
    <submittedName>
        <fullName evidence="2">Uncharacterized protein</fullName>
    </submittedName>
</protein>
<proteinExistence type="predicted"/>
<feature type="non-terminal residue" evidence="2">
    <location>
        <position position="164"/>
    </location>
</feature>
<dbReference type="EMBL" id="BGPR01232669">
    <property type="protein sequence ID" value="GBL81244.1"/>
    <property type="molecule type" value="Genomic_DNA"/>
</dbReference>
<gene>
    <name evidence="1" type="ORF">AVEN_190990_1</name>
    <name evidence="2" type="ORF">AVEN_74882_1</name>
</gene>
<evidence type="ECO:0000313" key="1">
    <source>
        <dbReference type="EMBL" id="GBL81244.1"/>
    </source>
</evidence>
<reference evidence="2 3" key="1">
    <citation type="journal article" date="2019" name="Sci. Rep.">
        <title>Orb-weaving spider Araneus ventricosus genome elucidates the spidroin gene catalogue.</title>
        <authorList>
            <person name="Kono N."/>
            <person name="Nakamura H."/>
            <person name="Ohtoshi R."/>
            <person name="Moran D.A.P."/>
            <person name="Shinohara A."/>
            <person name="Yoshida Y."/>
            <person name="Fujiwara M."/>
            <person name="Mori M."/>
            <person name="Tomita M."/>
            <person name="Arakawa K."/>
        </authorList>
    </citation>
    <scope>NUCLEOTIDE SEQUENCE [LARGE SCALE GENOMIC DNA]</scope>
</reference>
<dbReference type="EMBL" id="BGPR01232704">
    <property type="protein sequence ID" value="GBL81388.1"/>
    <property type="molecule type" value="Genomic_DNA"/>
</dbReference>
<name>A0A4Y2ANM1_ARAVE</name>
<organism evidence="2 3">
    <name type="scientific">Araneus ventricosus</name>
    <name type="common">Orbweaver spider</name>
    <name type="synonym">Epeira ventricosa</name>
    <dbReference type="NCBI Taxonomy" id="182803"/>
    <lineage>
        <taxon>Eukaryota</taxon>
        <taxon>Metazoa</taxon>
        <taxon>Ecdysozoa</taxon>
        <taxon>Arthropoda</taxon>
        <taxon>Chelicerata</taxon>
        <taxon>Arachnida</taxon>
        <taxon>Araneae</taxon>
        <taxon>Araneomorphae</taxon>
        <taxon>Entelegynae</taxon>
        <taxon>Araneoidea</taxon>
        <taxon>Araneidae</taxon>
        <taxon>Araneus</taxon>
    </lineage>
</organism>
<dbReference type="AlphaFoldDB" id="A0A4Y2ANM1"/>